<dbReference type="PANTHER" id="PTHR30329">
    <property type="entry name" value="STATOR ELEMENT OF FLAGELLAR MOTOR COMPLEX"/>
    <property type="match status" value="1"/>
</dbReference>
<dbReference type="PROSITE" id="PS51123">
    <property type="entry name" value="OMPA_2"/>
    <property type="match status" value="1"/>
</dbReference>
<keyword evidence="7" id="KW-0626">Porin</keyword>
<evidence type="ECO:0000256" key="1">
    <source>
        <dbReference type="ARBA" id="ARBA00004571"/>
    </source>
</evidence>
<dbReference type="GO" id="GO:0015288">
    <property type="term" value="F:porin activity"/>
    <property type="evidence" value="ECO:0007669"/>
    <property type="project" value="UniProtKB-KW"/>
</dbReference>
<comment type="subcellular location">
    <subcellularLocation>
        <location evidence="1">Cell outer membrane</location>
        <topology evidence="1">Multi-pass membrane protein</topology>
    </subcellularLocation>
</comment>
<evidence type="ECO:0000256" key="6">
    <source>
        <dbReference type="ARBA" id="ARBA00023065"/>
    </source>
</evidence>
<keyword evidence="2" id="KW-0813">Transport</keyword>
<dbReference type="RefSeq" id="WP_076731464.1">
    <property type="nucleotide sequence ID" value="NZ_CP019352.1"/>
</dbReference>
<feature type="chain" id="PRO_5042120370" evidence="12">
    <location>
        <begin position="23"/>
        <end position="470"/>
    </location>
</feature>
<dbReference type="InterPro" id="IPR003367">
    <property type="entry name" value="Thrombospondin_3-like_rpt"/>
</dbReference>
<protein>
    <submittedName>
        <fullName evidence="14">Cell envelope biogenesis protein OmpA</fullName>
    </submittedName>
</protein>
<evidence type="ECO:0000256" key="2">
    <source>
        <dbReference type="ARBA" id="ARBA00022448"/>
    </source>
</evidence>
<dbReference type="InterPro" id="IPR011250">
    <property type="entry name" value="OMP/PagP_B-barrel"/>
</dbReference>
<feature type="region of interest" description="Disordered" evidence="11">
    <location>
        <begin position="450"/>
        <end position="470"/>
    </location>
</feature>
<evidence type="ECO:0000256" key="10">
    <source>
        <dbReference type="PROSITE-ProRule" id="PRU00473"/>
    </source>
</evidence>
<keyword evidence="6" id="KW-0406">Ion transport</keyword>
<keyword evidence="5 12" id="KW-0732">Signal</keyword>
<dbReference type="PRINTS" id="PR01023">
    <property type="entry name" value="NAFLGMOTY"/>
</dbReference>
<dbReference type="EMBL" id="CP019352">
    <property type="protein sequence ID" value="APX98817.1"/>
    <property type="molecule type" value="Genomic_DNA"/>
</dbReference>
<dbReference type="GO" id="GO:0009279">
    <property type="term" value="C:cell outer membrane"/>
    <property type="evidence" value="ECO:0007669"/>
    <property type="project" value="UniProtKB-SubCell"/>
</dbReference>
<evidence type="ECO:0000313" key="15">
    <source>
        <dbReference type="Proteomes" id="UP000187506"/>
    </source>
</evidence>
<dbReference type="Proteomes" id="UP000187506">
    <property type="component" value="Chromosome"/>
</dbReference>
<dbReference type="Gene3D" id="3.30.1330.60">
    <property type="entry name" value="OmpA-like domain"/>
    <property type="match status" value="1"/>
</dbReference>
<dbReference type="SUPFAM" id="SSF103088">
    <property type="entry name" value="OmpA-like"/>
    <property type="match status" value="1"/>
</dbReference>
<dbReference type="InterPro" id="IPR036737">
    <property type="entry name" value="OmpA-like_sf"/>
</dbReference>
<proteinExistence type="predicted"/>
<evidence type="ECO:0000313" key="14">
    <source>
        <dbReference type="EMBL" id="APX98817.1"/>
    </source>
</evidence>
<dbReference type="KEGG" id="lvn:BWR22_00350"/>
<dbReference type="PRINTS" id="PR01021">
    <property type="entry name" value="OMPADOMAIN"/>
</dbReference>
<dbReference type="PANTHER" id="PTHR30329:SF21">
    <property type="entry name" value="LIPOPROTEIN YIAD-RELATED"/>
    <property type="match status" value="1"/>
</dbReference>
<dbReference type="InterPro" id="IPR028974">
    <property type="entry name" value="TSP_type-3_rpt"/>
</dbReference>
<evidence type="ECO:0000256" key="8">
    <source>
        <dbReference type="ARBA" id="ARBA00023136"/>
    </source>
</evidence>
<dbReference type="SUPFAM" id="SSF103647">
    <property type="entry name" value="TSP type-3 repeat"/>
    <property type="match status" value="1"/>
</dbReference>
<dbReference type="GO" id="GO:0005509">
    <property type="term" value="F:calcium ion binding"/>
    <property type="evidence" value="ECO:0007669"/>
    <property type="project" value="InterPro"/>
</dbReference>
<name>A0AAC9LJU1_9FLAO</name>
<keyword evidence="9" id="KW-0998">Cell outer membrane</keyword>
<keyword evidence="8 10" id="KW-0472">Membrane</keyword>
<dbReference type="Pfam" id="PF00691">
    <property type="entry name" value="OmpA"/>
    <property type="match status" value="1"/>
</dbReference>
<evidence type="ECO:0000256" key="3">
    <source>
        <dbReference type="ARBA" id="ARBA00022452"/>
    </source>
</evidence>
<keyword evidence="4" id="KW-0812">Transmembrane</keyword>
<evidence type="ECO:0000256" key="4">
    <source>
        <dbReference type="ARBA" id="ARBA00022692"/>
    </source>
</evidence>
<dbReference type="SUPFAM" id="SSF56925">
    <property type="entry name" value="OMPA-like"/>
    <property type="match status" value="1"/>
</dbReference>
<feature type="domain" description="OmpA-like" evidence="13">
    <location>
        <begin position="355"/>
        <end position="470"/>
    </location>
</feature>
<evidence type="ECO:0000256" key="5">
    <source>
        <dbReference type="ARBA" id="ARBA00022729"/>
    </source>
</evidence>
<dbReference type="InterPro" id="IPR006664">
    <property type="entry name" value="OMP_bac"/>
</dbReference>
<dbReference type="CDD" id="cd07185">
    <property type="entry name" value="OmpA_C-like"/>
    <property type="match status" value="1"/>
</dbReference>
<dbReference type="AlphaFoldDB" id="A0AAC9LJU1"/>
<feature type="signal peptide" evidence="12">
    <location>
        <begin position="1"/>
        <end position="22"/>
    </location>
</feature>
<dbReference type="GO" id="GO:0006811">
    <property type="term" value="P:monoatomic ion transport"/>
    <property type="evidence" value="ECO:0007669"/>
    <property type="project" value="UniProtKB-KW"/>
</dbReference>
<evidence type="ECO:0000256" key="11">
    <source>
        <dbReference type="SAM" id="MobiDB-lite"/>
    </source>
</evidence>
<dbReference type="InterPro" id="IPR006665">
    <property type="entry name" value="OmpA-like"/>
</dbReference>
<evidence type="ECO:0000259" key="13">
    <source>
        <dbReference type="PROSITE" id="PS51123"/>
    </source>
</evidence>
<keyword evidence="15" id="KW-1185">Reference proteome</keyword>
<dbReference type="InterPro" id="IPR050330">
    <property type="entry name" value="Bact_OuterMem_StrucFunc"/>
</dbReference>
<evidence type="ECO:0000256" key="7">
    <source>
        <dbReference type="ARBA" id="ARBA00023114"/>
    </source>
</evidence>
<reference evidence="14 15" key="1">
    <citation type="submission" date="2017-01" db="EMBL/GenBank/DDBJ databases">
        <title>Complete genome of Lacinutrix venerupis DOK2-8 isolated from seawater in Dokdo.</title>
        <authorList>
            <person name="Chi W.-J."/>
            <person name="Kim J.H."/>
        </authorList>
    </citation>
    <scope>NUCLEOTIDE SEQUENCE [LARGE SCALE GENOMIC DNA]</scope>
    <source>
        <strain evidence="14 15">DOK2-8</strain>
    </source>
</reference>
<dbReference type="Gene3D" id="4.10.1080.10">
    <property type="entry name" value="TSP type-3 repeat"/>
    <property type="match status" value="1"/>
</dbReference>
<dbReference type="Pfam" id="PF02412">
    <property type="entry name" value="TSP_3"/>
    <property type="match status" value="4"/>
</dbReference>
<sequence length="470" mass="50417">MKNLSRLLFTLVLVVSFSNVNAQDQDNPWAINFGINAVDFYPTNEGFPSADATFDEFFNVGDHWNVLPSLSTISVSKYMGNNFSLQVGGSINKIENYGDAPVGDLNYYALDGNVRYHLSNLINSGRLDPTVGVGGGYTWVEEGPYNNNGISGNNNNGAGTLNGSLGLTYWFTDNVGFSVESKYKHSFEDYLDTHFQHTAGFTVKFGGTDTDGDGIFDKNDACPEVAGLEAFNGCPDTDGDGIEDSKDSCPNEAGLAEFNGCPDTDGDGVVDGSDDCPTVKGLKSLNGCPDADADGVTDAKDKCPNEAGPAANNGCPWPDTDGDGITDNVDKCPKEVGTAANDGCPEVVVQPTQEVMDKLNSYARTILFDTGKSSFQKSAYSALQDITAILKEYPDSNFTLEGHTDSVGAKSSNQLLSERRANAVRDYLIANGISKDRLTAYGFGEDYPVDSNATRNGRANNRRTEIKLKK</sequence>
<keyword evidence="3" id="KW-1134">Transmembrane beta strand</keyword>
<evidence type="ECO:0000256" key="9">
    <source>
        <dbReference type="ARBA" id="ARBA00023237"/>
    </source>
</evidence>
<evidence type="ECO:0000256" key="12">
    <source>
        <dbReference type="SAM" id="SignalP"/>
    </source>
</evidence>
<accession>A0AAC9LJU1</accession>
<dbReference type="GO" id="GO:0007155">
    <property type="term" value="P:cell adhesion"/>
    <property type="evidence" value="ECO:0007669"/>
    <property type="project" value="InterPro"/>
</dbReference>
<gene>
    <name evidence="14" type="ORF">BWR22_00350</name>
</gene>
<dbReference type="GO" id="GO:0046930">
    <property type="term" value="C:pore complex"/>
    <property type="evidence" value="ECO:0007669"/>
    <property type="project" value="UniProtKB-KW"/>
</dbReference>
<organism evidence="14 15">
    <name type="scientific">Lacinutrix venerupis</name>
    <dbReference type="NCBI Taxonomy" id="1486034"/>
    <lineage>
        <taxon>Bacteria</taxon>
        <taxon>Pseudomonadati</taxon>
        <taxon>Bacteroidota</taxon>
        <taxon>Flavobacteriia</taxon>
        <taxon>Flavobacteriales</taxon>
        <taxon>Flavobacteriaceae</taxon>
        <taxon>Lacinutrix</taxon>
    </lineage>
</organism>